<evidence type="ECO:0000313" key="2">
    <source>
        <dbReference type="EMBL" id="KAF2676372.1"/>
    </source>
</evidence>
<evidence type="ECO:0000313" key="3">
    <source>
        <dbReference type="Proteomes" id="UP000799291"/>
    </source>
</evidence>
<dbReference type="AlphaFoldDB" id="A0A6G1IDT0"/>
<dbReference type="Pfam" id="PF09346">
    <property type="entry name" value="SMI1_KNR4"/>
    <property type="match status" value="1"/>
</dbReference>
<keyword evidence="3" id="KW-1185">Reference proteome</keyword>
<dbReference type="Gene3D" id="3.40.1580.10">
    <property type="entry name" value="SMI1/KNR4-like"/>
    <property type="match status" value="1"/>
</dbReference>
<name>A0A6G1IDT0_9PLEO</name>
<gene>
    <name evidence="2" type="ORF">K458DRAFT_492460</name>
</gene>
<sequence length="460" mass="51770">MSNKTKFDKDDILCDPSLPVVYEKIREMAKELAVLGKIDIASRITDLLLSQNRTEHGFSLMQFLNFAFEQTGDWPSAIPQSARSKDALDELEIPPSGSMDEKRYDVLINPTEPFQRDPGLCLTIAVVLCEKRGKTDLEEIKQDERVVRALEQITERFHAYFGALIQHRKIWPLLASGVVAQQLGVDDAKLCATAEDLAETIRIRLEEGRQKADHEGKPIKELLEILVENTRKHAGPLYEELHEDPPESYLHKPATEKDIKDMEKRLKISPLPDDYKEFLLASNGIESVYDGILLIPSLFDTQNVVLDDISSTVEKVDLELVEDSTGTSQLIREAGREAWPPATKHIGIAPTDAMVYVLIGPYDVKATIKAYKKALASDKVTDVMKAETTRAIEDRYGSMEAFEKMEWAMIYGSDYVADCPIGTFRSWLEDIVRTSGKPYDSNSGNSCLAYECRAEHARRG</sequence>
<dbReference type="Proteomes" id="UP000799291">
    <property type="component" value="Unassembled WGS sequence"/>
</dbReference>
<dbReference type="SMART" id="SM00860">
    <property type="entry name" value="SMI1_KNR4"/>
    <property type="match status" value="1"/>
</dbReference>
<dbReference type="EMBL" id="MU005635">
    <property type="protein sequence ID" value="KAF2676372.1"/>
    <property type="molecule type" value="Genomic_DNA"/>
</dbReference>
<dbReference type="OrthoDB" id="2788868at2759"/>
<dbReference type="SUPFAM" id="SSF160631">
    <property type="entry name" value="SMI1/KNR4-like"/>
    <property type="match status" value="1"/>
</dbReference>
<accession>A0A6G1IDT0</accession>
<dbReference type="InterPro" id="IPR037883">
    <property type="entry name" value="Knr4/Smi1-like_sf"/>
</dbReference>
<organism evidence="2 3">
    <name type="scientific">Lentithecium fluviatile CBS 122367</name>
    <dbReference type="NCBI Taxonomy" id="1168545"/>
    <lineage>
        <taxon>Eukaryota</taxon>
        <taxon>Fungi</taxon>
        <taxon>Dikarya</taxon>
        <taxon>Ascomycota</taxon>
        <taxon>Pezizomycotina</taxon>
        <taxon>Dothideomycetes</taxon>
        <taxon>Pleosporomycetidae</taxon>
        <taxon>Pleosporales</taxon>
        <taxon>Massarineae</taxon>
        <taxon>Lentitheciaceae</taxon>
        <taxon>Lentithecium</taxon>
    </lineage>
</organism>
<evidence type="ECO:0000259" key="1">
    <source>
        <dbReference type="SMART" id="SM00860"/>
    </source>
</evidence>
<proteinExistence type="predicted"/>
<reference evidence="2" key="1">
    <citation type="journal article" date="2020" name="Stud. Mycol.">
        <title>101 Dothideomycetes genomes: a test case for predicting lifestyles and emergence of pathogens.</title>
        <authorList>
            <person name="Haridas S."/>
            <person name="Albert R."/>
            <person name="Binder M."/>
            <person name="Bloem J."/>
            <person name="Labutti K."/>
            <person name="Salamov A."/>
            <person name="Andreopoulos B."/>
            <person name="Baker S."/>
            <person name="Barry K."/>
            <person name="Bills G."/>
            <person name="Bluhm B."/>
            <person name="Cannon C."/>
            <person name="Castanera R."/>
            <person name="Culley D."/>
            <person name="Daum C."/>
            <person name="Ezra D."/>
            <person name="Gonzalez J."/>
            <person name="Henrissat B."/>
            <person name="Kuo A."/>
            <person name="Liang C."/>
            <person name="Lipzen A."/>
            <person name="Lutzoni F."/>
            <person name="Magnuson J."/>
            <person name="Mondo S."/>
            <person name="Nolan M."/>
            <person name="Ohm R."/>
            <person name="Pangilinan J."/>
            <person name="Park H.-J."/>
            <person name="Ramirez L."/>
            <person name="Alfaro M."/>
            <person name="Sun H."/>
            <person name="Tritt A."/>
            <person name="Yoshinaga Y."/>
            <person name="Zwiers L.-H."/>
            <person name="Turgeon B."/>
            <person name="Goodwin S."/>
            <person name="Spatafora J."/>
            <person name="Crous P."/>
            <person name="Grigoriev I."/>
        </authorList>
    </citation>
    <scope>NUCLEOTIDE SEQUENCE</scope>
    <source>
        <strain evidence="2">CBS 122367</strain>
    </source>
</reference>
<protein>
    <recommendedName>
        <fullName evidence="1">Knr4/Smi1-like domain-containing protein</fullName>
    </recommendedName>
</protein>
<feature type="domain" description="Knr4/Smi1-like" evidence="1">
    <location>
        <begin position="253"/>
        <end position="430"/>
    </location>
</feature>
<dbReference type="InterPro" id="IPR018958">
    <property type="entry name" value="Knr4/Smi1-like_dom"/>
</dbReference>